<evidence type="ECO:0000313" key="5">
    <source>
        <dbReference type="EMBL" id="BAY82142.1"/>
    </source>
</evidence>
<evidence type="ECO:0000256" key="3">
    <source>
        <dbReference type="ARBA" id="ARBA00023125"/>
    </source>
</evidence>
<dbReference type="PANTHER" id="PTHR30408">
    <property type="entry name" value="TYPE-1 RESTRICTION ENZYME ECOKI SPECIFICITY PROTEIN"/>
    <property type="match status" value="1"/>
</dbReference>
<dbReference type="EMBL" id="AP018227">
    <property type="protein sequence ID" value="BAY82142.1"/>
    <property type="molecule type" value="Genomic_DNA"/>
</dbReference>
<dbReference type="InterPro" id="IPR044946">
    <property type="entry name" value="Restrct_endonuc_typeI_TRD_sf"/>
</dbReference>
<evidence type="ECO:0000313" key="6">
    <source>
        <dbReference type="Proteomes" id="UP000218418"/>
    </source>
</evidence>
<protein>
    <submittedName>
        <fullName evidence="5">Restriction modification system DNA specificity subunit</fullName>
    </submittedName>
</protein>
<dbReference type="CDD" id="cd17256">
    <property type="entry name" value="RMtype1_S_EcoJA65PI-TRD1-CR1_like"/>
    <property type="match status" value="1"/>
</dbReference>
<evidence type="ECO:0000259" key="4">
    <source>
        <dbReference type="Pfam" id="PF01420"/>
    </source>
</evidence>
<reference evidence="5 6" key="1">
    <citation type="submission" date="2017-06" db="EMBL/GenBank/DDBJ databases">
        <title>Genome sequencing of cyanobaciteial culture collection at National Institute for Environmental Studies (NIES).</title>
        <authorList>
            <person name="Hirose Y."/>
            <person name="Shimura Y."/>
            <person name="Fujisawa T."/>
            <person name="Nakamura Y."/>
            <person name="Kawachi M."/>
        </authorList>
    </citation>
    <scope>NUCLEOTIDE SEQUENCE [LARGE SCALE GENOMIC DNA]</scope>
    <source>
        <strain evidence="5 6">NIES-267</strain>
    </source>
</reference>
<evidence type="ECO:0000256" key="2">
    <source>
        <dbReference type="ARBA" id="ARBA00022747"/>
    </source>
</evidence>
<dbReference type="Gene3D" id="3.90.220.20">
    <property type="entry name" value="DNA methylase specificity domains"/>
    <property type="match status" value="2"/>
</dbReference>
<feature type="domain" description="Type I restriction modification DNA specificity" evidence="4">
    <location>
        <begin position="204"/>
        <end position="359"/>
    </location>
</feature>
<dbReference type="InterPro" id="IPR052021">
    <property type="entry name" value="Type-I_RS_S_subunit"/>
</dbReference>
<dbReference type="REBASE" id="207108">
    <property type="entry name" value="S.Cpa267ORF16200P"/>
</dbReference>
<sequence>MKSIYPTCYLGKLVKVEGGKRLPRGERYAQQITKYPYLRVCDFVRGSIDETDLRFLTEETQSKISQYTISSDDVYISIAGTIGIVGTVPEHLSNANFTENAAKLVIKNKNKLDRSYLVHYLNTLGQYQIKKQVNVTSQSKLALFRIEKIKIPLPSLEKQRQIAAILDKADSVRRKREQVIELTEELLRSKFLETFGNPESNPYGWELERIGNLGKIITGNTPSRANPENYGDYIEWIKSDNINTPHHFITTASEKLSCQGKKIARTVPAESILVTCIAGSSNSIGRAALTDREVAFNQQINAIIPKKSLNPYFLYSHFFIAQHLIQAQSTNSMKSLVNKSRFSNIFFMNPPQDKQEIFGNWFLKFHKWLEKLYQDKELAEQLFNSLIQRVFNSE</sequence>
<dbReference type="OrthoDB" id="9815652at2"/>
<comment type="similarity">
    <text evidence="1">Belongs to the type-I restriction system S methylase family.</text>
</comment>
<keyword evidence="3" id="KW-0238">DNA-binding</keyword>
<proteinExistence type="inferred from homology"/>
<gene>
    <name evidence="5" type="ORF">NIES267_16210</name>
</gene>
<evidence type="ECO:0000256" key="1">
    <source>
        <dbReference type="ARBA" id="ARBA00010923"/>
    </source>
</evidence>
<dbReference type="Proteomes" id="UP000218418">
    <property type="component" value="Chromosome"/>
</dbReference>
<dbReference type="AlphaFoldDB" id="A0A1Z4LLN0"/>
<dbReference type="InterPro" id="IPR000055">
    <property type="entry name" value="Restrct_endonuc_typeI_TRD"/>
</dbReference>
<dbReference type="GO" id="GO:0003677">
    <property type="term" value="F:DNA binding"/>
    <property type="evidence" value="ECO:0007669"/>
    <property type="project" value="UniProtKB-KW"/>
</dbReference>
<dbReference type="CDD" id="cd17293">
    <property type="entry name" value="RMtype1_S_Ppo21ORF8840P_TRD1-CR1_like"/>
    <property type="match status" value="1"/>
</dbReference>
<keyword evidence="2" id="KW-0680">Restriction system</keyword>
<dbReference type="PANTHER" id="PTHR30408:SF12">
    <property type="entry name" value="TYPE I RESTRICTION ENZYME MJAVIII SPECIFICITY SUBUNIT"/>
    <property type="match status" value="1"/>
</dbReference>
<keyword evidence="6" id="KW-1185">Reference proteome</keyword>
<dbReference type="SUPFAM" id="SSF116734">
    <property type="entry name" value="DNA methylase specificity domain"/>
    <property type="match status" value="2"/>
</dbReference>
<dbReference type="Pfam" id="PF01420">
    <property type="entry name" value="Methylase_S"/>
    <property type="match status" value="2"/>
</dbReference>
<feature type="domain" description="Type I restriction modification DNA specificity" evidence="4">
    <location>
        <begin position="10"/>
        <end position="181"/>
    </location>
</feature>
<organism evidence="5 6">
    <name type="scientific">Calothrix parasitica NIES-267</name>
    <dbReference type="NCBI Taxonomy" id="1973488"/>
    <lineage>
        <taxon>Bacteria</taxon>
        <taxon>Bacillati</taxon>
        <taxon>Cyanobacteriota</taxon>
        <taxon>Cyanophyceae</taxon>
        <taxon>Nostocales</taxon>
        <taxon>Calotrichaceae</taxon>
        <taxon>Calothrix</taxon>
    </lineage>
</organism>
<accession>A0A1Z4LLN0</accession>
<name>A0A1Z4LLN0_9CYAN</name>
<dbReference type="GO" id="GO:0009307">
    <property type="term" value="P:DNA restriction-modification system"/>
    <property type="evidence" value="ECO:0007669"/>
    <property type="project" value="UniProtKB-KW"/>
</dbReference>